<organism evidence="2 3">
    <name type="scientific">Nocardioides salarius</name>
    <dbReference type="NCBI Taxonomy" id="374513"/>
    <lineage>
        <taxon>Bacteria</taxon>
        <taxon>Bacillati</taxon>
        <taxon>Actinomycetota</taxon>
        <taxon>Actinomycetes</taxon>
        <taxon>Propionibacteriales</taxon>
        <taxon>Nocardioidaceae</taxon>
        <taxon>Nocardioides</taxon>
    </lineage>
</organism>
<name>A0ABS2MEH2_9ACTN</name>
<evidence type="ECO:0000313" key="2">
    <source>
        <dbReference type="EMBL" id="MBM7509570.1"/>
    </source>
</evidence>
<gene>
    <name evidence="2" type="ORF">JOE61_003384</name>
</gene>
<accession>A0ABS2MEH2</accession>
<dbReference type="RefSeq" id="WP_193671133.1">
    <property type="nucleotide sequence ID" value="NZ_JACDTV010000027.1"/>
</dbReference>
<sequence>MVPDSPADALGSDAPGLRDLLVEIVRARHALAAEAHLVSESRYALGFGSQWRDLQDDTRDALKDRGFRSCNLAPGGHEIPVVNDCLVYVWRVPNSPNAVSEFASSPTRRNGFTTAPLDPALWEPSLSAAQEPTQDPPDAGEVGFVLRVVGDSMPVVLVMVESTPRQLQSIEWAVAVLDGEGKVELRGQESIWEPEPVADGNASDVASFDSGSPVEPKVEAREQEGSGPDV</sequence>
<feature type="region of interest" description="Disordered" evidence="1">
    <location>
        <begin position="187"/>
        <end position="230"/>
    </location>
</feature>
<protein>
    <submittedName>
        <fullName evidence="2">Uncharacterized protein</fullName>
    </submittedName>
</protein>
<evidence type="ECO:0000256" key="1">
    <source>
        <dbReference type="SAM" id="MobiDB-lite"/>
    </source>
</evidence>
<proteinExistence type="predicted"/>
<dbReference type="Proteomes" id="UP000732378">
    <property type="component" value="Unassembled WGS sequence"/>
</dbReference>
<comment type="caution">
    <text evidence="2">The sequence shown here is derived from an EMBL/GenBank/DDBJ whole genome shotgun (WGS) entry which is preliminary data.</text>
</comment>
<reference evidence="2 3" key="1">
    <citation type="submission" date="2021-01" db="EMBL/GenBank/DDBJ databases">
        <title>Sequencing the genomes of 1000 actinobacteria strains.</title>
        <authorList>
            <person name="Klenk H.-P."/>
        </authorList>
    </citation>
    <scope>NUCLEOTIDE SEQUENCE [LARGE SCALE GENOMIC DNA]</scope>
    <source>
        <strain evidence="2 3">DSM 18239</strain>
    </source>
</reference>
<dbReference type="EMBL" id="JAFBBZ010000001">
    <property type="protein sequence ID" value="MBM7509570.1"/>
    <property type="molecule type" value="Genomic_DNA"/>
</dbReference>
<keyword evidence="3" id="KW-1185">Reference proteome</keyword>
<evidence type="ECO:0000313" key="3">
    <source>
        <dbReference type="Proteomes" id="UP000732378"/>
    </source>
</evidence>